<dbReference type="AlphaFoldDB" id="A0A378AXD6"/>
<proteinExistence type="predicted"/>
<evidence type="ECO:0000256" key="2">
    <source>
        <dbReference type="ARBA" id="ARBA00023295"/>
    </source>
</evidence>
<dbReference type="SUPFAM" id="SSF48208">
    <property type="entry name" value="Six-hairpin glycosidases"/>
    <property type="match status" value="1"/>
</dbReference>
<dbReference type="GO" id="GO:0004555">
    <property type="term" value="F:alpha,alpha-trehalase activity"/>
    <property type="evidence" value="ECO:0007669"/>
    <property type="project" value="UniProtKB-EC"/>
</dbReference>
<dbReference type="Gene3D" id="1.50.10.10">
    <property type="match status" value="1"/>
</dbReference>
<protein>
    <submittedName>
        <fullName evidence="4">Trehalase</fullName>
        <ecNumber evidence="4">3.2.1.28</ecNumber>
    </submittedName>
</protein>
<organism evidence="4 5">
    <name type="scientific">Klebsiella pneumoniae</name>
    <dbReference type="NCBI Taxonomy" id="573"/>
    <lineage>
        <taxon>Bacteria</taxon>
        <taxon>Pseudomonadati</taxon>
        <taxon>Pseudomonadota</taxon>
        <taxon>Gammaproteobacteria</taxon>
        <taxon>Enterobacterales</taxon>
        <taxon>Enterobacteriaceae</taxon>
        <taxon>Klebsiella/Raoultella group</taxon>
        <taxon>Klebsiella</taxon>
        <taxon>Klebsiella pneumoniae complex</taxon>
    </lineage>
</organism>
<dbReference type="EMBL" id="UGMD01000002">
    <property type="protein sequence ID" value="STV24147.1"/>
    <property type="molecule type" value="Genomic_DNA"/>
</dbReference>
<keyword evidence="1 4" id="KW-0378">Hydrolase</keyword>
<dbReference type="InterPro" id="IPR008928">
    <property type="entry name" value="6-hairpin_glycosidase_sf"/>
</dbReference>
<feature type="region of interest" description="Disordered" evidence="3">
    <location>
        <begin position="89"/>
        <end position="114"/>
    </location>
</feature>
<evidence type="ECO:0000256" key="3">
    <source>
        <dbReference type="SAM" id="MobiDB-lite"/>
    </source>
</evidence>
<sequence>MPRHASGRRKWPPPPSRACLKPGGLTTTIVNSGQQWDAPNGWAPLQWVAVEGLQNYGQQKIAMEVTWRFLTNVQHTYDSKQKLVEKYDVSSTGTGGGGGNIRCRTALAGPTASP</sequence>
<gene>
    <name evidence="4" type="primary">treA_2</name>
    <name evidence="4" type="ORF">NCTC204_04763</name>
</gene>
<reference evidence="4 5" key="1">
    <citation type="submission" date="2018-06" db="EMBL/GenBank/DDBJ databases">
        <authorList>
            <consortium name="Pathogen Informatics"/>
            <person name="Doyle S."/>
        </authorList>
    </citation>
    <scope>NUCLEOTIDE SEQUENCE [LARGE SCALE GENOMIC DNA]</scope>
    <source>
        <strain evidence="4 5">NCTC204</strain>
    </source>
</reference>
<dbReference type="InterPro" id="IPR001661">
    <property type="entry name" value="Glyco_hydro_37"/>
</dbReference>
<dbReference type="InterPro" id="IPR012341">
    <property type="entry name" value="6hp_glycosidase-like_sf"/>
</dbReference>
<feature type="compositionally biased region" description="Basic residues" evidence="3">
    <location>
        <begin position="1"/>
        <end position="11"/>
    </location>
</feature>
<dbReference type="Proteomes" id="UP000255192">
    <property type="component" value="Unassembled WGS sequence"/>
</dbReference>
<keyword evidence="2 4" id="KW-0326">Glycosidase</keyword>
<feature type="region of interest" description="Disordered" evidence="3">
    <location>
        <begin position="1"/>
        <end position="23"/>
    </location>
</feature>
<evidence type="ECO:0000313" key="5">
    <source>
        <dbReference type="Proteomes" id="UP000255192"/>
    </source>
</evidence>
<dbReference type="Pfam" id="PF01204">
    <property type="entry name" value="Trehalase"/>
    <property type="match status" value="1"/>
</dbReference>
<dbReference type="PANTHER" id="PTHR23403:SF1">
    <property type="entry name" value="TREHALASE"/>
    <property type="match status" value="1"/>
</dbReference>
<accession>A0A378AXD6</accession>
<dbReference type="PROSITE" id="PS00928">
    <property type="entry name" value="TREHALASE_2"/>
    <property type="match status" value="1"/>
</dbReference>
<evidence type="ECO:0000313" key="4">
    <source>
        <dbReference type="EMBL" id="STV24147.1"/>
    </source>
</evidence>
<dbReference type="PANTHER" id="PTHR23403">
    <property type="entry name" value="TREHALASE"/>
    <property type="match status" value="1"/>
</dbReference>
<evidence type="ECO:0000256" key="1">
    <source>
        <dbReference type="ARBA" id="ARBA00022801"/>
    </source>
</evidence>
<dbReference type="InterPro" id="IPR018232">
    <property type="entry name" value="Glyco_hydro_37_CS"/>
</dbReference>
<name>A0A378AXD6_KLEPN</name>
<dbReference type="EC" id="3.2.1.28" evidence="4"/>
<dbReference type="GO" id="GO:0005993">
    <property type="term" value="P:trehalose catabolic process"/>
    <property type="evidence" value="ECO:0007669"/>
    <property type="project" value="TreeGrafter"/>
</dbReference>